<dbReference type="Proteomes" id="UP001054837">
    <property type="component" value="Unassembled WGS sequence"/>
</dbReference>
<keyword evidence="1" id="KW-1133">Transmembrane helix</keyword>
<evidence type="ECO:0000313" key="2">
    <source>
        <dbReference type="EMBL" id="GIY61425.1"/>
    </source>
</evidence>
<keyword evidence="3" id="KW-1185">Reference proteome</keyword>
<proteinExistence type="predicted"/>
<dbReference type="AlphaFoldDB" id="A0AAV4UVJ7"/>
<organism evidence="2 3">
    <name type="scientific">Caerostris darwini</name>
    <dbReference type="NCBI Taxonomy" id="1538125"/>
    <lineage>
        <taxon>Eukaryota</taxon>
        <taxon>Metazoa</taxon>
        <taxon>Ecdysozoa</taxon>
        <taxon>Arthropoda</taxon>
        <taxon>Chelicerata</taxon>
        <taxon>Arachnida</taxon>
        <taxon>Araneae</taxon>
        <taxon>Araneomorphae</taxon>
        <taxon>Entelegynae</taxon>
        <taxon>Araneoidea</taxon>
        <taxon>Araneidae</taxon>
        <taxon>Caerostris</taxon>
    </lineage>
</organism>
<evidence type="ECO:0000256" key="1">
    <source>
        <dbReference type="SAM" id="Phobius"/>
    </source>
</evidence>
<feature type="transmembrane region" description="Helical" evidence="1">
    <location>
        <begin position="6"/>
        <end position="27"/>
    </location>
</feature>
<keyword evidence="1" id="KW-0472">Membrane</keyword>
<comment type="caution">
    <text evidence="2">The sequence shown here is derived from an EMBL/GenBank/DDBJ whole genome shotgun (WGS) entry which is preliminary data.</text>
</comment>
<accession>A0AAV4UVJ7</accession>
<sequence>MRSHFIVFYLYFFHASPLLPFRHIAVLKSTHPSSRSRTSDLWISVIQTNYSPPLCQLSYRRMSSTGL</sequence>
<evidence type="ECO:0008006" key="4">
    <source>
        <dbReference type="Google" id="ProtNLM"/>
    </source>
</evidence>
<evidence type="ECO:0000313" key="3">
    <source>
        <dbReference type="Proteomes" id="UP001054837"/>
    </source>
</evidence>
<dbReference type="EMBL" id="BPLQ01011939">
    <property type="protein sequence ID" value="GIY61425.1"/>
    <property type="molecule type" value="Genomic_DNA"/>
</dbReference>
<protein>
    <recommendedName>
        <fullName evidence="4">Secreted protein</fullName>
    </recommendedName>
</protein>
<gene>
    <name evidence="2" type="ORF">CDAR_541931</name>
</gene>
<keyword evidence="1" id="KW-0812">Transmembrane</keyword>
<reference evidence="2 3" key="1">
    <citation type="submission" date="2021-06" db="EMBL/GenBank/DDBJ databases">
        <title>Caerostris darwini draft genome.</title>
        <authorList>
            <person name="Kono N."/>
            <person name="Arakawa K."/>
        </authorList>
    </citation>
    <scope>NUCLEOTIDE SEQUENCE [LARGE SCALE GENOMIC DNA]</scope>
</reference>
<name>A0AAV4UVJ7_9ARAC</name>